<keyword evidence="6" id="KW-1185">Reference proteome</keyword>
<dbReference type="InterPro" id="IPR050090">
    <property type="entry name" value="Tyrosine_recombinase_XerCD"/>
</dbReference>
<organism evidence="5 6">
    <name type="scientific">Spirochaeta africana (strain ATCC 700263 / DSM 8902 / Z-7692)</name>
    <dbReference type="NCBI Taxonomy" id="889378"/>
    <lineage>
        <taxon>Bacteria</taxon>
        <taxon>Pseudomonadati</taxon>
        <taxon>Spirochaetota</taxon>
        <taxon>Spirochaetia</taxon>
        <taxon>Spirochaetales</taxon>
        <taxon>Spirochaetaceae</taxon>
        <taxon>Spirochaeta</taxon>
    </lineage>
</organism>
<dbReference type="OrthoDB" id="334567at2"/>
<keyword evidence="2" id="KW-0238">DNA-binding</keyword>
<comment type="similarity">
    <text evidence="1">Belongs to the 'phage' integrase family.</text>
</comment>
<evidence type="ECO:0000256" key="2">
    <source>
        <dbReference type="ARBA" id="ARBA00023125"/>
    </source>
</evidence>
<sequence>MFDVQIAQVDGFRAYFSEIEDNYSVDANSILAWLDSNGLDITFENLQSYLADIKGCSPATYNKRVAAIRNRLKKALEDQNLTVNQTVAILNYINRIKPVKIQYRPAKYLSEAEVQKLISNTKPRTSLIIEFLWITGCRISEAVNIEQQHIKDESGAYSITVIGKGSKARIVRAPHDLIARIKSEFADTENKKLFSGLRKEAASMQIKRSARRILKKEISAHTLRHSFATDKIAKTKNLSAVSKYLGHASIGTTSLLYDHNILSDADLFQ</sequence>
<dbReference type="GO" id="GO:0003677">
    <property type="term" value="F:DNA binding"/>
    <property type="evidence" value="ECO:0007669"/>
    <property type="project" value="UniProtKB-KW"/>
</dbReference>
<dbReference type="Gene3D" id="1.10.443.10">
    <property type="entry name" value="Intergrase catalytic core"/>
    <property type="match status" value="1"/>
</dbReference>
<name>H9UIU9_SPIAZ</name>
<dbReference type="GO" id="GO:0006310">
    <property type="term" value="P:DNA recombination"/>
    <property type="evidence" value="ECO:0007669"/>
    <property type="project" value="UniProtKB-KW"/>
</dbReference>
<accession>H9UIU9</accession>
<evidence type="ECO:0000313" key="6">
    <source>
        <dbReference type="Proteomes" id="UP000007383"/>
    </source>
</evidence>
<dbReference type="STRING" id="889378.Spiaf_1376"/>
<dbReference type="InterPro" id="IPR013762">
    <property type="entry name" value="Integrase-like_cat_sf"/>
</dbReference>
<dbReference type="Pfam" id="PF00589">
    <property type="entry name" value="Phage_integrase"/>
    <property type="match status" value="1"/>
</dbReference>
<gene>
    <name evidence="5" type="ordered locus">Spiaf_1376</name>
</gene>
<dbReference type="SUPFAM" id="SSF56349">
    <property type="entry name" value="DNA breaking-rejoining enzymes"/>
    <property type="match status" value="1"/>
</dbReference>
<reference evidence="6" key="1">
    <citation type="journal article" date="2013" name="Stand. Genomic Sci.">
        <title>Complete genome sequence of the halophilic bacterium Spirochaeta africana type strain (Z-7692(T)) from the alkaline Lake Magadi in the East African Rift.</title>
        <authorList>
            <person name="Liolos K."/>
            <person name="Abt B."/>
            <person name="Scheuner C."/>
            <person name="Teshima H."/>
            <person name="Held B."/>
            <person name="Lapidus A."/>
            <person name="Nolan M."/>
            <person name="Lucas S."/>
            <person name="Deshpande S."/>
            <person name="Cheng J.F."/>
            <person name="Tapia R."/>
            <person name="Goodwin L.A."/>
            <person name="Pitluck S."/>
            <person name="Pagani I."/>
            <person name="Ivanova N."/>
            <person name="Mavromatis K."/>
            <person name="Mikhailova N."/>
            <person name="Huntemann M."/>
            <person name="Pati A."/>
            <person name="Chen A."/>
            <person name="Palaniappan K."/>
            <person name="Land M."/>
            <person name="Rohde M."/>
            <person name="Tindall B.J."/>
            <person name="Detter J.C."/>
            <person name="Goker M."/>
            <person name="Bristow J."/>
            <person name="Eisen J.A."/>
            <person name="Markowitz V."/>
            <person name="Hugenholtz P."/>
            <person name="Woyke T."/>
            <person name="Klenk H.P."/>
            <person name="Kyrpides N.C."/>
        </authorList>
    </citation>
    <scope>NUCLEOTIDE SEQUENCE</scope>
    <source>
        <strain evidence="6">ATCC 700263 / DSM 8902 / Z-7692</strain>
    </source>
</reference>
<proteinExistence type="inferred from homology"/>
<dbReference type="eggNOG" id="COG4974">
    <property type="taxonomic scope" value="Bacteria"/>
</dbReference>
<dbReference type="PROSITE" id="PS51898">
    <property type="entry name" value="TYR_RECOMBINASE"/>
    <property type="match status" value="1"/>
</dbReference>
<feature type="domain" description="Tyr recombinase" evidence="4">
    <location>
        <begin position="104"/>
        <end position="269"/>
    </location>
</feature>
<evidence type="ECO:0000313" key="5">
    <source>
        <dbReference type="EMBL" id="AFG37442.1"/>
    </source>
</evidence>
<evidence type="ECO:0000256" key="3">
    <source>
        <dbReference type="ARBA" id="ARBA00023172"/>
    </source>
</evidence>
<keyword evidence="3" id="KW-0233">DNA recombination</keyword>
<protein>
    <submittedName>
        <fullName evidence="5">Site-specific recombinase XerD</fullName>
    </submittedName>
</protein>
<evidence type="ECO:0000256" key="1">
    <source>
        <dbReference type="ARBA" id="ARBA00008857"/>
    </source>
</evidence>
<dbReference type="PANTHER" id="PTHR30349:SF41">
    <property type="entry name" value="INTEGRASE_RECOMBINASE PROTEIN MJ0367-RELATED"/>
    <property type="match status" value="1"/>
</dbReference>
<dbReference type="InterPro" id="IPR011010">
    <property type="entry name" value="DNA_brk_join_enz"/>
</dbReference>
<dbReference type="PANTHER" id="PTHR30349">
    <property type="entry name" value="PHAGE INTEGRASE-RELATED"/>
    <property type="match status" value="1"/>
</dbReference>
<dbReference type="RefSeq" id="WP_014455429.1">
    <property type="nucleotide sequence ID" value="NC_017098.1"/>
</dbReference>
<dbReference type="AlphaFoldDB" id="H9UIU9"/>
<dbReference type="KEGG" id="sfc:Spiaf_1376"/>
<dbReference type="EMBL" id="CP003282">
    <property type="protein sequence ID" value="AFG37442.1"/>
    <property type="molecule type" value="Genomic_DNA"/>
</dbReference>
<dbReference type="InterPro" id="IPR002104">
    <property type="entry name" value="Integrase_catalytic"/>
</dbReference>
<evidence type="ECO:0000259" key="4">
    <source>
        <dbReference type="PROSITE" id="PS51898"/>
    </source>
</evidence>
<dbReference type="CDD" id="cd00397">
    <property type="entry name" value="DNA_BRE_C"/>
    <property type="match status" value="1"/>
</dbReference>
<dbReference type="Proteomes" id="UP000007383">
    <property type="component" value="Chromosome"/>
</dbReference>
<dbReference type="HOGENOM" id="CLU_027562_9_0_12"/>
<dbReference type="GO" id="GO:0015074">
    <property type="term" value="P:DNA integration"/>
    <property type="evidence" value="ECO:0007669"/>
    <property type="project" value="InterPro"/>
</dbReference>